<reference evidence="2 3" key="1">
    <citation type="journal article" date="2019" name="Int. J. Syst. Evol. Microbiol.">
        <title>The Global Catalogue of Microorganisms (GCM) 10K type strain sequencing project: providing services to taxonomists for standard genome sequencing and annotation.</title>
        <authorList>
            <consortium name="The Broad Institute Genomics Platform"/>
            <consortium name="The Broad Institute Genome Sequencing Center for Infectious Disease"/>
            <person name="Wu L."/>
            <person name="Ma J."/>
        </authorList>
    </citation>
    <scope>NUCLEOTIDE SEQUENCE [LARGE SCALE GENOMIC DNA]</scope>
    <source>
        <strain evidence="2 3">RDMS1</strain>
    </source>
</reference>
<dbReference type="Proteomes" id="UP001596417">
    <property type="component" value="Unassembled WGS sequence"/>
</dbReference>
<dbReference type="RefSeq" id="WP_390205706.1">
    <property type="nucleotide sequence ID" value="NZ_JBHTAX010000001.1"/>
</dbReference>
<protein>
    <submittedName>
        <fullName evidence="2">Uncharacterized protein</fullName>
    </submittedName>
</protein>
<dbReference type="EMBL" id="JBHTAX010000001">
    <property type="protein sequence ID" value="MFC7190588.1"/>
    <property type="molecule type" value="Genomic_DNA"/>
</dbReference>
<sequence length="45" mass="5057">MSDDSDTVNDSDVRPSPSDSTPSRARPREDVPDWDDEYLTVSRMG</sequence>
<dbReference type="AlphaFoldDB" id="A0ABD5YMY6"/>
<evidence type="ECO:0000313" key="2">
    <source>
        <dbReference type="EMBL" id="MFC7190588.1"/>
    </source>
</evidence>
<proteinExistence type="predicted"/>
<organism evidence="2 3">
    <name type="scientific">Halocatena marina</name>
    <dbReference type="NCBI Taxonomy" id="2934937"/>
    <lineage>
        <taxon>Archaea</taxon>
        <taxon>Methanobacteriati</taxon>
        <taxon>Methanobacteriota</taxon>
        <taxon>Stenosarchaea group</taxon>
        <taxon>Halobacteria</taxon>
        <taxon>Halobacteriales</taxon>
        <taxon>Natronomonadaceae</taxon>
        <taxon>Halocatena</taxon>
    </lineage>
</organism>
<keyword evidence="3" id="KW-1185">Reference proteome</keyword>
<comment type="caution">
    <text evidence="2">The sequence shown here is derived from an EMBL/GenBank/DDBJ whole genome shotgun (WGS) entry which is preliminary data.</text>
</comment>
<evidence type="ECO:0000256" key="1">
    <source>
        <dbReference type="SAM" id="MobiDB-lite"/>
    </source>
</evidence>
<evidence type="ECO:0000313" key="3">
    <source>
        <dbReference type="Proteomes" id="UP001596417"/>
    </source>
</evidence>
<feature type="region of interest" description="Disordered" evidence="1">
    <location>
        <begin position="1"/>
        <end position="45"/>
    </location>
</feature>
<gene>
    <name evidence="2" type="ORF">ACFQL7_12550</name>
</gene>
<accession>A0ABD5YMY6</accession>
<name>A0ABD5YMY6_9EURY</name>